<dbReference type="AlphaFoldDB" id="A0A9N9MUM5"/>
<gene>
    <name evidence="2" type="ORF">CEUTPL_LOCUS10764</name>
</gene>
<dbReference type="PROSITE" id="PS50191">
    <property type="entry name" value="CRAL_TRIO"/>
    <property type="match status" value="1"/>
</dbReference>
<dbReference type="GO" id="GO:0016020">
    <property type="term" value="C:membrane"/>
    <property type="evidence" value="ECO:0007669"/>
    <property type="project" value="TreeGrafter"/>
</dbReference>
<dbReference type="SMART" id="SM00516">
    <property type="entry name" value="SEC14"/>
    <property type="match status" value="1"/>
</dbReference>
<proteinExistence type="predicted"/>
<dbReference type="Gene3D" id="3.40.525.10">
    <property type="entry name" value="CRAL-TRIO lipid binding domain"/>
    <property type="match status" value="1"/>
</dbReference>
<dbReference type="EMBL" id="OU892282">
    <property type="protein sequence ID" value="CAG9770309.1"/>
    <property type="molecule type" value="Genomic_DNA"/>
</dbReference>
<dbReference type="CDD" id="cd00170">
    <property type="entry name" value="SEC14"/>
    <property type="match status" value="1"/>
</dbReference>
<sequence>MNMSKLSKLLQVTPEEEKAILEHFKITEAEFEENVRILKEWIGQCEHLPKEDDENKFRIVLLNSKMSLEKAKQSMEGYYRVRTRYSNEFFDKLTPKDPEYIDAKKLVRTVVLPKLTPDLNRVTIFKMNDPNGEATDAYSYQIPVLMMAEIRIAHDLCLSNILIIDFKDYGWKNLVKYTPTVNQKLIDILNSINLRIHSIHFINLTNFVDHLMRLLKNLLPAKLLSKIHIHKSHDTLTEFIPKEFLPSDYKGTAKSLDEFYEEWCEEIEKQEEIFIKLLSIKSTEKIELDPMQSEMFGCGVEGSFKKLALD</sequence>
<dbReference type="Proteomes" id="UP001152799">
    <property type="component" value="Chromosome 6"/>
</dbReference>
<dbReference type="InterPro" id="IPR001251">
    <property type="entry name" value="CRAL-TRIO_dom"/>
</dbReference>
<dbReference type="Pfam" id="PF00650">
    <property type="entry name" value="CRAL_TRIO"/>
    <property type="match status" value="1"/>
</dbReference>
<feature type="domain" description="CRAL-TRIO" evidence="1">
    <location>
        <begin position="41"/>
        <end position="257"/>
    </location>
</feature>
<reference evidence="2" key="1">
    <citation type="submission" date="2022-01" db="EMBL/GenBank/DDBJ databases">
        <authorList>
            <person name="King R."/>
        </authorList>
    </citation>
    <scope>NUCLEOTIDE SEQUENCE</scope>
</reference>
<dbReference type="PANTHER" id="PTHR10174:SF222">
    <property type="entry name" value="GH10083P-RELATED"/>
    <property type="match status" value="1"/>
</dbReference>
<dbReference type="InterPro" id="IPR036865">
    <property type="entry name" value="CRAL-TRIO_dom_sf"/>
</dbReference>
<dbReference type="SUPFAM" id="SSF46938">
    <property type="entry name" value="CRAL/TRIO N-terminal domain"/>
    <property type="match status" value="1"/>
</dbReference>
<evidence type="ECO:0000313" key="3">
    <source>
        <dbReference type="Proteomes" id="UP001152799"/>
    </source>
</evidence>
<evidence type="ECO:0000259" key="1">
    <source>
        <dbReference type="PROSITE" id="PS50191"/>
    </source>
</evidence>
<evidence type="ECO:0000313" key="2">
    <source>
        <dbReference type="EMBL" id="CAG9770309.1"/>
    </source>
</evidence>
<dbReference type="PANTHER" id="PTHR10174">
    <property type="entry name" value="ALPHA-TOCOPHEROL TRANSFER PROTEIN-RELATED"/>
    <property type="match status" value="1"/>
</dbReference>
<accession>A0A9N9MUM5</accession>
<name>A0A9N9MUM5_9CUCU</name>
<dbReference type="OrthoDB" id="6575879at2759"/>
<keyword evidence="3" id="KW-1185">Reference proteome</keyword>
<dbReference type="SUPFAM" id="SSF52087">
    <property type="entry name" value="CRAL/TRIO domain"/>
    <property type="match status" value="1"/>
</dbReference>
<dbReference type="InterPro" id="IPR036273">
    <property type="entry name" value="CRAL/TRIO_N_dom_sf"/>
</dbReference>
<organism evidence="2 3">
    <name type="scientific">Ceutorhynchus assimilis</name>
    <name type="common">cabbage seed weevil</name>
    <dbReference type="NCBI Taxonomy" id="467358"/>
    <lineage>
        <taxon>Eukaryota</taxon>
        <taxon>Metazoa</taxon>
        <taxon>Ecdysozoa</taxon>
        <taxon>Arthropoda</taxon>
        <taxon>Hexapoda</taxon>
        <taxon>Insecta</taxon>
        <taxon>Pterygota</taxon>
        <taxon>Neoptera</taxon>
        <taxon>Endopterygota</taxon>
        <taxon>Coleoptera</taxon>
        <taxon>Polyphaga</taxon>
        <taxon>Cucujiformia</taxon>
        <taxon>Curculionidae</taxon>
        <taxon>Ceutorhynchinae</taxon>
        <taxon>Ceutorhynchus</taxon>
    </lineage>
</organism>
<dbReference type="GO" id="GO:1902936">
    <property type="term" value="F:phosphatidylinositol bisphosphate binding"/>
    <property type="evidence" value="ECO:0007669"/>
    <property type="project" value="TreeGrafter"/>
</dbReference>
<protein>
    <recommendedName>
        <fullName evidence="1">CRAL-TRIO domain-containing protein</fullName>
    </recommendedName>
</protein>